<evidence type="ECO:0000256" key="5">
    <source>
        <dbReference type="ARBA" id="ARBA00050213"/>
    </source>
</evidence>
<comment type="catalytic activity">
    <reaction evidence="5 9">
        <text>N(7)-methyl-GTP + H2O = N(7)-methyl-GMP + diphosphate + H(+)</text>
        <dbReference type="Rhea" id="RHEA:58744"/>
        <dbReference type="ChEBI" id="CHEBI:15377"/>
        <dbReference type="ChEBI" id="CHEBI:15378"/>
        <dbReference type="ChEBI" id="CHEBI:33019"/>
        <dbReference type="ChEBI" id="CHEBI:58285"/>
        <dbReference type="ChEBI" id="CHEBI:87133"/>
    </reaction>
</comment>
<dbReference type="CDD" id="cd00555">
    <property type="entry name" value="Maf"/>
    <property type="match status" value="1"/>
</dbReference>
<dbReference type="InterPro" id="IPR003697">
    <property type="entry name" value="Maf-like"/>
</dbReference>
<dbReference type="GO" id="GO:0047429">
    <property type="term" value="F:nucleoside triphosphate diphosphatase activity"/>
    <property type="evidence" value="ECO:0007669"/>
    <property type="project" value="InterPro"/>
</dbReference>
<dbReference type="Gene3D" id="3.90.950.10">
    <property type="match status" value="1"/>
</dbReference>
<evidence type="ECO:0000256" key="3">
    <source>
        <dbReference type="ARBA" id="ARBA00022801"/>
    </source>
</evidence>
<dbReference type="RefSeq" id="WP_006001346.1">
    <property type="nucleotide sequence ID" value="NZ_AAEW02000013.1"/>
</dbReference>
<dbReference type="PANTHER" id="PTHR43213:SF10">
    <property type="entry name" value="7-METHYL-GTP PYROPHOSPHATASE"/>
    <property type="match status" value="1"/>
</dbReference>
<comment type="subcellular location">
    <subcellularLocation>
        <location evidence="1 9">Cytoplasm</location>
    </subcellularLocation>
</comment>
<evidence type="ECO:0000256" key="8">
    <source>
        <dbReference type="ARBA" id="ARBA00068163"/>
    </source>
</evidence>
<dbReference type="Pfam" id="PF02545">
    <property type="entry name" value="Maf"/>
    <property type="match status" value="1"/>
</dbReference>
<name>Q1JY71_DESA6</name>
<comment type="caution">
    <text evidence="10">The sequence shown here is derived from an EMBL/GenBank/DDBJ whole genome shotgun (WGS) entry which is preliminary data.</text>
</comment>
<reference evidence="10" key="1">
    <citation type="submission" date="2006-05" db="EMBL/GenBank/DDBJ databases">
        <title>Annotation of the draft genome assembly of Desulfuromonas acetoxidans DSM 684.</title>
        <authorList>
            <consortium name="US DOE Joint Genome Institute (JGI-ORNL)"/>
            <person name="Larimer F."/>
            <person name="Land M."/>
            <person name="Hauser L."/>
        </authorList>
    </citation>
    <scope>NUCLEOTIDE SEQUENCE [LARGE SCALE GENOMIC DNA]</scope>
    <source>
        <strain evidence="10">DSM 684</strain>
    </source>
</reference>
<keyword evidence="11" id="KW-1185">Reference proteome</keyword>
<evidence type="ECO:0000256" key="4">
    <source>
        <dbReference type="ARBA" id="ARBA00023080"/>
    </source>
</evidence>
<dbReference type="FunFam" id="3.90.950.10:FF:000005">
    <property type="entry name" value="7-methyl-GTP pyrophosphatase"/>
    <property type="match status" value="1"/>
</dbReference>
<comment type="caution">
    <text evidence="9">Lacks conserved residue(s) required for the propagation of feature annotation.</text>
</comment>
<feature type="site" description="Important for substrate specificity" evidence="9">
    <location>
        <position position="71"/>
    </location>
</feature>
<keyword evidence="2 9" id="KW-0963">Cytoplasm</keyword>
<protein>
    <recommendedName>
        <fullName evidence="8 9">7-methyl-GTP pyrophosphatase</fullName>
        <shortName evidence="9">m(7)GTP pyrophosphatase</shortName>
        <ecNumber evidence="9">3.6.1.-</ecNumber>
    </recommendedName>
</protein>
<evidence type="ECO:0000256" key="1">
    <source>
        <dbReference type="ARBA" id="ARBA00004496"/>
    </source>
</evidence>
<reference evidence="10" key="2">
    <citation type="submission" date="2006-05" db="EMBL/GenBank/DDBJ databases">
        <title>Sequencing of the draft genome and assembly of Desulfuromonas acetoxidans DSM 684.</title>
        <authorList>
            <consortium name="US DOE Joint Genome Institute (JGI-PGF)"/>
            <person name="Copeland A."/>
            <person name="Lucas S."/>
            <person name="Lapidus A."/>
            <person name="Barry K."/>
            <person name="Detter J.C."/>
            <person name="Glavina del Rio T."/>
            <person name="Hammon N."/>
            <person name="Israni S."/>
            <person name="Dalin E."/>
            <person name="Tice H."/>
            <person name="Bruce D."/>
            <person name="Pitluck S."/>
            <person name="Richardson P."/>
        </authorList>
    </citation>
    <scope>NUCLEOTIDE SEQUENCE [LARGE SCALE GENOMIC DNA]</scope>
    <source>
        <strain evidence="10">DSM 684</strain>
    </source>
</reference>
<evidence type="ECO:0000313" key="11">
    <source>
        <dbReference type="Proteomes" id="UP000005695"/>
    </source>
</evidence>
<evidence type="ECO:0000256" key="6">
    <source>
        <dbReference type="ARBA" id="ARBA00053369"/>
    </source>
</evidence>
<dbReference type="Proteomes" id="UP000005695">
    <property type="component" value="Unassembled WGS sequence"/>
</dbReference>
<dbReference type="SUPFAM" id="SSF52972">
    <property type="entry name" value="ITPase-like"/>
    <property type="match status" value="1"/>
</dbReference>
<keyword evidence="3 9" id="KW-0378">Hydrolase</keyword>
<feature type="active site" description="Proton acceptor" evidence="9">
    <location>
        <position position="70"/>
    </location>
</feature>
<evidence type="ECO:0000256" key="2">
    <source>
        <dbReference type="ARBA" id="ARBA00022490"/>
    </source>
</evidence>
<dbReference type="EMBL" id="AAEW02000013">
    <property type="protein sequence ID" value="EAT15125.1"/>
    <property type="molecule type" value="Genomic_DNA"/>
</dbReference>
<dbReference type="NCBIfam" id="TIGR00172">
    <property type="entry name" value="maf"/>
    <property type="match status" value="1"/>
</dbReference>
<dbReference type="HAMAP" id="MF_00528">
    <property type="entry name" value="Maf"/>
    <property type="match status" value="1"/>
</dbReference>
<gene>
    <name evidence="10" type="ORF">Dace_0495</name>
</gene>
<comment type="similarity">
    <text evidence="7 9">Belongs to the Maf family. YceF subfamily.</text>
</comment>
<accession>Q1JY71</accession>
<evidence type="ECO:0000313" key="10">
    <source>
        <dbReference type="EMBL" id="EAT15125.1"/>
    </source>
</evidence>
<dbReference type="GO" id="GO:0009117">
    <property type="term" value="P:nucleotide metabolic process"/>
    <property type="evidence" value="ECO:0007669"/>
    <property type="project" value="UniProtKB-KW"/>
</dbReference>
<dbReference type="PIRSF" id="PIRSF006305">
    <property type="entry name" value="Maf"/>
    <property type="match status" value="1"/>
</dbReference>
<feature type="site" description="Important for substrate specificity" evidence="9">
    <location>
        <position position="13"/>
    </location>
</feature>
<dbReference type="InterPro" id="IPR029001">
    <property type="entry name" value="ITPase-like_fam"/>
</dbReference>
<comment type="function">
    <text evidence="6 9">Nucleoside triphosphate pyrophosphatase that hydrolyzes 7-methyl-GTP (m(7)GTP). May have a dual role in cell division arrest and in preventing the incorporation of modified nucleotides into cellular nucleic acids.</text>
</comment>
<organism evidence="10 11">
    <name type="scientific">Desulfuromonas acetoxidans (strain DSM 684 / 11070)</name>
    <dbReference type="NCBI Taxonomy" id="281689"/>
    <lineage>
        <taxon>Bacteria</taxon>
        <taxon>Pseudomonadati</taxon>
        <taxon>Thermodesulfobacteriota</taxon>
        <taxon>Desulfuromonadia</taxon>
        <taxon>Desulfuromonadales</taxon>
        <taxon>Desulfuromonadaceae</taxon>
        <taxon>Desulfuromonas</taxon>
    </lineage>
</organism>
<dbReference type="EC" id="3.6.1.-" evidence="9"/>
<evidence type="ECO:0000256" key="9">
    <source>
        <dbReference type="HAMAP-Rule" id="MF_00528"/>
    </source>
</evidence>
<comment type="cofactor">
    <cofactor evidence="9">
        <name>a divalent metal cation</name>
        <dbReference type="ChEBI" id="CHEBI:60240"/>
    </cofactor>
</comment>
<dbReference type="OrthoDB" id="9807767at2"/>
<proteinExistence type="inferred from homology"/>
<dbReference type="AlphaFoldDB" id="Q1JY71"/>
<dbReference type="PANTHER" id="PTHR43213">
    <property type="entry name" value="BIFUNCTIONAL DTTP/UTP PYROPHOSPHATASE/METHYLTRANSFERASE PROTEIN-RELATED"/>
    <property type="match status" value="1"/>
</dbReference>
<feature type="site" description="Important for substrate specificity" evidence="9">
    <location>
        <position position="156"/>
    </location>
</feature>
<evidence type="ECO:0000256" key="7">
    <source>
        <dbReference type="ARBA" id="ARBA00060749"/>
    </source>
</evidence>
<dbReference type="GO" id="GO:0005737">
    <property type="term" value="C:cytoplasm"/>
    <property type="evidence" value="ECO:0007669"/>
    <property type="project" value="UniProtKB-SubCell"/>
</dbReference>
<sequence>MSRTLVLASTSPYRQQLLRQLNLSFTAVAPQGEEVIDQQVAPELLVKHLALQKANSIRERFDDALIIGSDQVFVDPRGRILGKPGDAAGACRQLKMMAGQTHAFYTGLALVDCRTSQTLVDYVTFSVTLRPLTTEQIAYYVEQEKPWDCAGSFKVEGLGIALMERMAGDDYSSLIGLPLIRLTTMLAECGVDVLAPQPNVCR</sequence>
<keyword evidence="4 9" id="KW-0546">Nucleotide metabolism</keyword>